<reference evidence="3 4" key="1">
    <citation type="submission" date="2024-02" db="EMBL/GenBank/DDBJ databases">
        <title>Herpetosiphon gulosus NBRC 112829.</title>
        <authorList>
            <person name="Ichikawa N."/>
            <person name="Katano-Makiyama Y."/>
            <person name="Hidaka K."/>
        </authorList>
    </citation>
    <scope>NUCLEOTIDE SEQUENCE [LARGE SCALE GENOMIC DNA]</scope>
    <source>
        <strain evidence="3 4">NBRC 112829</strain>
    </source>
</reference>
<proteinExistence type="predicted"/>
<evidence type="ECO:0000313" key="3">
    <source>
        <dbReference type="EMBL" id="GAA5531461.1"/>
    </source>
</evidence>
<dbReference type="RefSeq" id="WP_345725015.1">
    <property type="nucleotide sequence ID" value="NZ_BAABRU010000052.1"/>
</dbReference>
<gene>
    <name evidence="3" type="ORF">Hgul01_05286</name>
</gene>
<evidence type="ECO:0000256" key="1">
    <source>
        <dbReference type="SAM" id="MobiDB-lite"/>
    </source>
</evidence>
<sequence length="81" mass="9271">MDEQEFLTSTEAAAILGVNPSRMYALHKTGRYGRRIDGYIVFTRAEVEDYAQDRLKRQKGGRPNFHTRPKKAKWASCAATH</sequence>
<organism evidence="3 4">
    <name type="scientific">Herpetosiphon gulosus</name>
    <dbReference type="NCBI Taxonomy" id="1973496"/>
    <lineage>
        <taxon>Bacteria</taxon>
        <taxon>Bacillati</taxon>
        <taxon>Chloroflexota</taxon>
        <taxon>Chloroflexia</taxon>
        <taxon>Herpetosiphonales</taxon>
        <taxon>Herpetosiphonaceae</taxon>
        <taxon>Herpetosiphon</taxon>
    </lineage>
</organism>
<dbReference type="Proteomes" id="UP001428290">
    <property type="component" value="Unassembled WGS sequence"/>
</dbReference>
<keyword evidence="4" id="KW-1185">Reference proteome</keyword>
<dbReference type="SUPFAM" id="SSF46955">
    <property type="entry name" value="Putative DNA-binding domain"/>
    <property type="match status" value="1"/>
</dbReference>
<accession>A0ABP9XAG4</accession>
<dbReference type="EMBL" id="BAABRU010000052">
    <property type="protein sequence ID" value="GAA5531461.1"/>
    <property type="molecule type" value="Genomic_DNA"/>
</dbReference>
<name>A0ABP9XAG4_9CHLR</name>
<dbReference type="InterPro" id="IPR009061">
    <property type="entry name" value="DNA-bd_dom_put_sf"/>
</dbReference>
<evidence type="ECO:0000313" key="4">
    <source>
        <dbReference type="Proteomes" id="UP001428290"/>
    </source>
</evidence>
<dbReference type="InterPro" id="IPR041657">
    <property type="entry name" value="HTH_17"/>
</dbReference>
<feature type="domain" description="Helix-turn-helix" evidence="2">
    <location>
        <begin position="6"/>
        <end position="54"/>
    </location>
</feature>
<evidence type="ECO:0000259" key="2">
    <source>
        <dbReference type="Pfam" id="PF12728"/>
    </source>
</evidence>
<protein>
    <recommendedName>
        <fullName evidence="2">Helix-turn-helix domain-containing protein</fullName>
    </recommendedName>
</protein>
<dbReference type="Pfam" id="PF12728">
    <property type="entry name" value="HTH_17"/>
    <property type="match status" value="1"/>
</dbReference>
<feature type="compositionally biased region" description="Basic residues" evidence="1">
    <location>
        <begin position="58"/>
        <end position="73"/>
    </location>
</feature>
<feature type="region of interest" description="Disordered" evidence="1">
    <location>
        <begin position="58"/>
        <end position="81"/>
    </location>
</feature>
<comment type="caution">
    <text evidence="3">The sequence shown here is derived from an EMBL/GenBank/DDBJ whole genome shotgun (WGS) entry which is preliminary data.</text>
</comment>